<sequence length="106" mass="11785">MLMKRSCRSVIFRYAIKVLAVDVDEEARTSQGTNTRLPANCQWAAMTDGESRQAFVIQRSPHISKRWSGLCSAPFYDCVRDALVPKPLGGACLGRRVLSGAERWPA</sequence>
<protein>
    <submittedName>
        <fullName evidence="1">Uncharacterized protein</fullName>
    </submittedName>
</protein>
<dbReference type="Proteomes" id="UP000030671">
    <property type="component" value="Unassembled WGS sequence"/>
</dbReference>
<keyword evidence="2" id="KW-1185">Reference proteome</keyword>
<dbReference type="AlphaFoldDB" id="W4JR85"/>
<organism evidence="1 2">
    <name type="scientific">Heterobasidion irregulare (strain TC 32-1)</name>
    <dbReference type="NCBI Taxonomy" id="747525"/>
    <lineage>
        <taxon>Eukaryota</taxon>
        <taxon>Fungi</taxon>
        <taxon>Dikarya</taxon>
        <taxon>Basidiomycota</taxon>
        <taxon>Agaricomycotina</taxon>
        <taxon>Agaricomycetes</taxon>
        <taxon>Russulales</taxon>
        <taxon>Bondarzewiaceae</taxon>
        <taxon>Heterobasidion</taxon>
        <taxon>Heterobasidion annosum species complex</taxon>
    </lineage>
</organism>
<dbReference type="HOGENOM" id="CLU_2223613_0_0_1"/>
<proteinExistence type="predicted"/>
<evidence type="ECO:0000313" key="1">
    <source>
        <dbReference type="EMBL" id="ETW76053.1"/>
    </source>
</evidence>
<dbReference type="GeneID" id="20676646"/>
<reference evidence="1 2" key="1">
    <citation type="journal article" date="2012" name="New Phytol.">
        <title>Insight into trade-off between wood decay and parasitism from the genome of a fungal forest pathogen.</title>
        <authorList>
            <person name="Olson A."/>
            <person name="Aerts A."/>
            <person name="Asiegbu F."/>
            <person name="Belbahri L."/>
            <person name="Bouzid O."/>
            <person name="Broberg A."/>
            <person name="Canback B."/>
            <person name="Coutinho P.M."/>
            <person name="Cullen D."/>
            <person name="Dalman K."/>
            <person name="Deflorio G."/>
            <person name="van Diepen L.T."/>
            <person name="Dunand C."/>
            <person name="Duplessis S."/>
            <person name="Durling M."/>
            <person name="Gonthier P."/>
            <person name="Grimwood J."/>
            <person name="Fossdal C.G."/>
            <person name="Hansson D."/>
            <person name="Henrissat B."/>
            <person name="Hietala A."/>
            <person name="Himmelstrand K."/>
            <person name="Hoffmeister D."/>
            <person name="Hogberg N."/>
            <person name="James T.Y."/>
            <person name="Karlsson M."/>
            <person name="Kohler A."/>
            <person name="Kues U."/>
            <person name="Lee Y.H."/>
            <person name="Lin Y.C."/>
            <person name="Lind M."/>
            <person name="Lindquist E."/>
            <person name="Lombard V."/>
            <person name="Lucas S."/>
            <person name="Lunden K."/>
            <person name="Morin E."/>
            <person name="Murat C."/>
            <person name="Park J."/>
            <person name="Raffaello T."/>
            <person name="Rouze P."/>
            <person name="Salamov A."/>
            <person name="Schmutz J."/>
            <person name="Solheim H."/>
            <person name="Stahlberg J."/>
            <person name="Velez H."/>
            <person name="de Vries R.P."/>
            <person name="Wiebenga A."/>
            <person name="Woodward S."/>
            <person name="Yakovlev I."/>
            <person name="Garbelotto M."/>
            <person name="Martin F."/>
            <person name="Grigoriev I.V."/>
            <person name="Stenlid J."/>
        </authorList>
    </citation>
    <scope>NUCLEOTIDE SEQUENCE [LARGE SCALE GENOMIC DNA]</scope>
    <source>
        <strain evidence="1 2">TC 32-1</strain>
    </source>
</reference>
<name>W4JR85_HETIT</name>
<evidence type="ECO:0000313" key="2">
    <source>
        <dbReference type="Proteomes" id="UP000030671"/>
    </source>
</evidence>
<dbReference type="EMBL" id="KI925465">
    <property type="protein sequence ID" value="ETW76053.1"/>
    <property type="molecule type" value="Genomic_DNA"/>
</dbReference>
<accession>W4JR85</accession>
<dbReference type="InParanoid" id="W4JR85"/>
<dbReference type="KEGG" id="hir:HETIRDRAFT_455649"/>
<dbReference type="RefSeq" id="XP_009552276.1">
    <property type="nucleotide sequence ID" value="XM_009553981.1"/>
</dbReference>
<gene>
    <name evidence="1" type="ORF">HETIRDRAFT_455649</name>
</gene>